<gene>
    <name evidence="1" type="ORF">GCM10017559_07860</name>
</gene>
<protein>
    <submittedName>
        <fullName evidence="1">Uncharacterized protein</fullName>
    </submittedName>
</protein>
<dbReference type="EMBL" id="BAAAWD010000004">
    <property type="protein sequence ID" value="GAA2990284.1"/>
    <property type="molecule type" value="Genomic_DNA"/>
</dbReference>
<dbReference type="Proteomes" id="UP001499930">
    <property type="component" value="Unassembled WGS sequence"/>
</dbReference>
<reference evidence="2" key="1">
    <citation type="journal article" date="2019" name="Int. J. Syst. Evol. Microbiol.">
        <title>The Global Catalogue of Microorganisms (GCM) 10K type strain sequencing project: providing services to taxonomists for standard genome sequencing and annotation.</title>
        <authorList>
            <consortium name="The Broad Institute Genomics Platform"/>
            <consortium name="The Broad Institute Genome Sequencing Center for Infectious Disease"/>
            <person name="Wu L."/>
            <person name="Ma J."/>
        </authorList>
    </citation>
    <scope>NUCLEOTIDE SEQUENCE [LARGE SCALE GENOMIC DNA]</scope>
    <source>
        <strain evidence="2">JCM 3106</strain>
    </source>
</reference>
<name>A0ABP6K7W4_9ACTN</name>
<accession>A0ABP6K7W4</accession>
<proteinExistence type="predicted"/>
<keyword evidence="2" id="KW-1185">Reference proteome</keyword>
<evidence type="ECO:0000313" key="1">
    <source>
        <dbReference type="EMBL" id="GAA2990284.1"/>
    </source>
</evidence>
<sequence length="129" mass="14058">MRGEDIQPGVVYAYRQNRYDPPRPIVFLAPVDRDHLYIESQTYGPRFKKAPEGSTPRVGTIYSGGTIGYPAALGDPASNLDDLRAVTLARFRGVTSTLGRRCEYALITALARVIGPWEETAPADSSGDA</sequence>
<evidence type="ECO:0000313" key="2">
    <source>
        <dbReference type="Proteomes" id="UP001499930"/>
    </source>
</evidence>
<organism evidence="1 2">
    <name type="scientific">Streptosporangium longisporum</name>
    <dbReference type="NCBI Taxonomy" id="46187"/>
    <lineage>
        <taxon>Bacteria</taxon>
        <taxon>Bacillati</taxon>
        <taxon>Actinomycetota</taxon>
        <taxon>Actinomycetes</taxon>
        <taxon>Streptosporangiales</taxon>
        <taxon>Streptosporangiaceae</taxon>
        <taxon>Streptosporangium</taxon>
    </lineage>
</organism>
<dbReference type="RefSeq" id="WP_344888347.1">
    <property type="nucleotide sequence ID" value="NZ_BAAAWD010000004.1"/>
</dbReference>
<comment type="caution">
    <text evidence="1">The sequence shown here is derived from an EMBL/GenBank/DDBJ whole genome shotgun (WGS) entry which is preliminary data.</text>
</comment>